<dbReference type="InterPro" id="IPR001660">
    <property type="entry name" value="SAM"/>
</dbReference>
<feature type="region of interest" description="Disordered" evidence="1">
    <location>
        <begin position="110"/>
        <end position="187"/>
    </location>
</feature>
<feature type="compositionally biased region" description="Polar residues" evidence="1">
    <location>
        <begin position="171"/>
        <end position="182"/>
    </location>
</feature>
<accession>D2VUZ6</accession>
<dbReference type="EMBL" id="GG738900">
    <property type="protein sequence ID" value="EFC39353.1"/>
    <property type="molecule type" value="Genomic_DNA"/>
</dbReference>
<dbReference type="SUPFAM" id="SSF47769">
    <property type="entry name" value="SAM/Pointed domain"/>
    <property type="match status" value="1"/>
</dbReference>
<dbReference type="PROSITE" id="PS50105">
    <property type="entry name" value="SAM_DOMAIN"/>
    <property type="match status" value="1"/>
</dbReference>
<dbReference type="VEuPathDB" id="AmoebaDB:NAEGRDRAFT_81315"/>
<name>D2VUZ6_NAEGR</name>
<dbReference type="RefSeq" id="XP_002672097.1">
    <property type="nucleotide sequence ID" value="XM_002672051.1"/>
</dbReference>
<proteinExistence type="predicted"/>
<dbReference type="KEGG" id="ngr:NAEGRDRAFT_81315"/>
<reference evidence="3 4" key="1">
    <citation type="journal article" date="2010" name="Cell">
        <title>The genome of Naegleria gruberi illuminates early eukaryotic versatility.</title>
        <authorList>
            <person name="Fritz-Laylin L.K."/>
            <person name="Prochnik S.E."/>
            <person name="Ginger M.L."/>
            <person name="Dacks J.B."/>
            <person name="Carpenter M.L."/>
            <person name="Field M.C."/>
            <person name="Kuo A."/>
            <person name="Paredez A."/>
            <person name="Chapman J."/>
            <person name="Pham J."/>
            <person name="Shu S."/>
            <person name="Neupane R."/>
            <person name="Cipriano M."/>
            <person name="Mancuso J."/>
            <person name="Tu H."/>
            <person name="Salamov A."/>
            <person name="Lindquist E."/>
            <person name="Shapiro H."/>
            <person name="Lucas S."/>
            <person name="Grigoriev I.V."/>
            <person name="Cande W.Z."/>
            <person name="Fulton C."/>
            <person name="Rokhsar D.S."/>
            <person name="Dawson S.C."/>
        </authorList>
    </citation>
    <scope>NUCLEOTIDE SEQUENCE [LARGE SCALE GENOMIC DNA]</scope>
    <source>
        <strain evidence="3 4">NEG-M</strain>
    </source>
</reference>
<feature type="region of interest" description="Disordered" evidence="1">
    <location>
        <begin position="202"/>
        <end position="239"/>
    </location>
</feature>
<feature type="compositionally biased region" description="Low complexity" evidence="1">
    <location>
        <begin position="119"/>
        <end position="162"/>
    </location>
</feature>
<dbReference type="OMA" id="CEMSYRI"/>
<dbReference type="InterPro" id="IPR013761">
    <property type="entry name" value="SAM/pointed_sf"/>
</dbReference>
<dbReference type="eggNOG" id="ENOG502SEQ2">
    <property type="taxonomic scope" value="Eukaryota"/>
</dbReference>
<dbReference type="Gene3D" id="1.10.150.50">
    <property type="entry name" value="Transcription Factor, Ets-1"/>
    <property type="match status" value="1"/>
</dbReference>
<evidence type="ECO:0000259" key="2">
    <source>
        <dbReference type="PROSITE" id="PS50105"/>
    </source>
</evidence>
<evidence type="ECO:0000313" key="3">
    <source>
        <dbReference type="EMBL" id="EFC39353.1"/>
    </source>
</evidence>
<dbReference type="OrthoDB" id="10255738at2759"/>
<dbReference type="GeneID" id="8850856"/>
<feature type="compositionally biased region" description="Polar residues" evidence="1">
    <location>
        <begin position="215"/>
        <end position="227"/>
    </location>
</feature>
<evidence type="ECO:0000313" key="4">
    <source>
        <dbReference type="Proteomes" id="UP000006671"/>
    </source>
</evidence>
<dbReference type="AlphaFoldDB" id="D2VUZ6"/>
<sequence length="633" mass="72001">MPLFSSKTPFKIEKIDLTTTLSLKQWSSENLKQWLLDAGYDKKTVVDPIYKQQFDGSAIIIIKPEDLLDIGIPRGATLSLLSKVKDLVDQQVQLGLIQDSNMATGLQLSKSPRAGVAHSPRTNVSPRNSNNNSNSVGAPLTTHTTTSTSVSPRNNSNNNNSNHQLLPPTTPHQHQGDSNNNKKPPLLPRKSEATLLLQAKVVQKQHEDEPENQEEASTLSVSTVSSNFHEETEEETDKLEDELAFDIEHGLKISKTDRDIGCVSNLSNVIDPIHIVDVEMWNLDELSDQKKEQFKYCFEKLKSMVKSHGEKSTSTVCQNLSFSERFRYKYLNSMCAPRYDHGSNKVEPFMKVKIIITEMDDSSLHRFIRRFGSILNNPSIQKMKFGMFHAALIIGPWYLEWGNSSIAVVRNRSSSKAVFAMDVGKIEGEIEVSKAIDKLAAICTYYNTRKYYDNRKCNCQHFVEAVLDHLGLKNEFEEKLEGPLRKYVELLKKEGVCEMSYRIDSAIRDLILQDSEVSEELKLLVNQKYILFNNHRILDEFVNSIQKKSKLYFSGSGEYDYQLLKAFDRAFWLQTQSSKQLDPTISQPLTRNNICMCPFNKDHTEMDLVNNTIVGIDYEFGNLKAAIPILRKQ</sequence>
<organism evidence="4">
    <name type="scientific">Naegleria gruberi</name>
    <name type="common">Amoeba</name>
    <dbReference type="NCBI Taxonomy" id="5762"/>
    <lineage>
        <taxon>Eukaryota</taxon>
        <taxon>Discoba</taxon>
        <taxon>Heterolobosea</taxon>
        <taxon>Tetramitia</taxon>
        <taxon>Eutetramitia</taxon>
        <taxon>Vahlkampfiidae</taxon>
        <taxon>Naegleria</taxon>
    </lineage>
</organism>
<feature type="domain" description="SAM" evidence="2">
    <location>
        <begin position="26"/>
        <end position="72"/>
    </location>
</feature>
<dbReference type="SMART" id="SM00454">
    <property type="entry name" value="SAM"/>
    <property type="match status" value="1"/>
</dbReference>
<gene>
    <name evidence="3" type="ORF">NAEGRDRAFT_81315</name>
</gene>
<keyword evidence="4" id="KW-1185">Reference proteome</keyword>
<protein>
    <recommendedName>
        <fullName evidence="2">SAM domain-containing protein</fullName>
    </recommendedName>
</protein>
<dbReference type="Proteomes" id="UP000006671">
    <property type="component" value="Unassembled WGS sequence"/>
</dbReference>
<evidence type="ECO:0000256" key="1">
    <source>
        <dbReference type="SAM" id="MobiDB-lite"/>
    </source>
</evidence>
<dbReference type="InParanoid" id="D2VUZ6"/>